<dbReference type="PANTHER" id="PTHR37984">
    <property type="entry name" value="PROTEIN CBG26694"/>
    <property type="match status" value="1"/>
</dbReference>
<gene>
    <name evidence="2" type="primary">Tf2-12_111</name>
    <name evidence="2" type="ORF">CK203_051071</name>
</gene>
<dbReference type="Proteomes" id="UP000288805">
    <property type="component" value="Unassembled WGS sequence"/>
</dbReference>
<dbReference type="InterPro" id="IPR056924">
    <property type="entry name" value="SH3_Tf2-1"/>
</dbReference>
<evidence type="ECO:0000313" key="3">
    <source>
        <dbReference type="Proteomes" id="UP000288805"/>
    </source>
</evidence>
<evidence type="ECO:0000259" key="1">
    <source>
        <dbReference type="PROSITE" id="PS50994"/>
    </source>
</evidence>
<dbReference type="InterPro" id="IPR001584">
    <property type="entry name" value="Integrase_cat-core"/>
</dbReference>
<sequence>MVAKKFVKGIVKLHGLPKSIISDRDPIVISHFWREFFKMSGAKLHMSSAYHPQTDGQSEVVNRCIEQYLRCFVSQQPRKWSSFLPWAEFWYNTTYHSSMGMTHFQALYGRPPPSIPNYQVGASSVNEVDQTLVSRNAILQQLKINLHAVVNRMKQVADSKRRDMEFQVGDLFFLKLHPCFQQTVYRRAYQKLANRFYGPYQIEEKVGKVAYKLKLPEGSRIHPVFHVSLLKRQVGETKATSTELLPLTDDGEIIMEPEAILNTRWVKNGSSFVEESLVQWKKLPKEDATWENTQELRNKYINLNLEDKVRLKEGGNDKLRRSTRVPIRNPGYVRRTDCAWEDGCAVKDLVQVALNVHIFAKEWKGVGHAVIATYLQCVE</sequence>
<dbReference type="GO" id="GO:0015074">
    <property type="term" value="P:DNA integration"/>
    <property type="evidence" value="ECO:0007669"/>
    <property type="project" value="InterPro"/>
</dbReference>
<evidence type="ECO:0000313" key="2">
    <source>
        <dbReference type="EMBL" id="RVW64061.1"/>
    </source>
</evidence>
<dbReference type="PROSITE" id="PS50994">
    <property type="entry name" value="INTEGRASE"/>
    <property type="match status" value="1"/>
</dbReference>
<dbReference type="Pfam" id="PF24626">
    <property type="entry name" value="SH3_Tf2-1"/>
    <property type="match status" value="1"/>
</dbReference>
<dbReference type="InterPro" id="IPR036397">
    <property type="entry name" value="RNaseH_sf"/>
</dbReference>
<dbReference type="InterPro" id="IPR016197">
    <property type="entry name" value="Chromo-like_dom_sf"/>
</dbReference>
<organism evidence="2 3">
    <name type="scientific">Vitis vinifera</name>
    <name type="common">Grape</name>
    <dbReference type="NCBI Taxonomy" id="29760"/>
    <lineage>
        <taxon>Eukaryota</taxon>
        <taxon>Viridiplantae</taxon>
        <taxon>Streptophyta</taxon>
        <taxon>Embryophyta</taxon>
        <taxon>Tracheophyta</taxon>
        <taxon>Spermatophyta</taxon>
        <taxon>Magnoliopsida</taxon>
        <taxon>eudicotyledons</taxon>
        <taxon>Gunneridae</taxon>
        <taxon>Pentapetalae</taxon>
        <taxon>rosids</taxon>
        <taxon>Vitales</taxon>
        <taxon>Vitaceae</taxon>
        <taxon>Viteae</taxon>
        <taxon>Vitis</taxon>
    </lineage>
</organism>
<dbReference type="Pfam" id="PF00385">
    <property type="entry name" value="Chromo"/>
    <property type="match status" value="1"/>
</dbReference>
<dbReference type="PANTHER" id="PTHR37984:SF5">
    <property type="entry name" value="PROTEIN NYNRIN-LIKE"/>
    <property type="match status" value="1"/>
</dbReference>
<reference evidence="2 3" key="1">
    <citation type="journal article" date="2018" name="PLoS Genet.">
        <title>Population sequencing reveals clonal diversity and ancestral inbreeding in the grapevine cultivar Chardonnay.</title>
        <authorList>
            <person name="Roach M.J."/>
            <person name="Johnson D.L."/>
            <person name="Bohlmann J."/>
            <person name="van Vuuren H.J."/>
            <person name="Jones S.J."/>
            <person name="Pretorius I.S."/>
            <person name="Schmidt S.A."/>
            <person name="Borneman A.R."/>
        </authorList>
    </citation>
    <scope>NUCLEOTIDE SEQUENCE [LARGE SCALE GENOMIC DNA]</scope>
    <source>
        <strain evidence="3">cv. Chardonnay</strain>
        <tissue evidence="2">Leaf</tissue>
    </source>
</reference>
<name>A0A438FVT3_VITVI</name>
<dbReference type="InterPro" id="IPR012337">
    <property type="entry name" value="RNaseH-like_sf"/>
</dbReference>
<dbReference type="InterPro" id="IPR050951">
    <property type="entry name" value="Retrovirus_Pol_polyprotein"/>
</dbReference>
<dbReference type="EMBL" id="QGNW01000726">
    <property type="protein sequence ID" value="RVW64061.1"/>
    <property type="molecule type" value="Genomic_DNA"/>
</dbReference>
<dbReference type="SUPFAM" id="SSF54160">
    <property type="entry name" value="Chromo domain-like"/>
    <property type="match status" value="1"/>
</dbReference>
<dbReference type="InterPro" id="IPR023780">
    <property type="entry name" value="Chromo_domain"/>
</dbReference>
<dbReference type="SUPFAM" id="SSF53098">
    <property type="entry name" value="Ribonuclease H-like"/>
    <property type="match status" value="1"/>
</dbReference>
<protein>
    <submittedName>
        <fullName evidence="2">Transposon Tf2-12 polyprotein</fullName>
    </submittedName>
</protein>
<dbReference type="AlphaFoldDB" id="A0A438FVT3"/>
<dbReference type="Gene3D" id="3.30.420.10">
    <property type="entry name" value="Ribonuclease H-like superfamily/Ribonuclease H"/>
    <property type="match status" value="1"/>
</dbReference>
<dbReference type="GO" id="GO:0003676">
    <property type="term" value="F:nucleic acid binding"/>
    <property type="evidence" value="ECO:0007669"/>
    <property type="project" value="InterPro"/>
</dbReference>
<feature type="domain" description="Integrase catalytic" evidence="1">
    <location>
        <begin position="1"/>
        <end position="111"/>
    </location>
</feature>
<comment type="caution">
    <text evidence="2">The sequence shown here is derived from an EMBL/GenBank/DDBJ whole genome shotgun (WGS) entry which is preliminary data.</text>
</comment>
<proteinExistence type="predicted"/>
<accession>A0A438FVT3</accession>
<dbReference type="Gene3D" id="2.40.50.40">
    <property type="match status" value="1"/>
</dbReference>